<feature type="domain" description="PPIase cyclophilin-type" evidence="5">
    <location>
        <begin position="5"/>
        <end position="188"/>
    </location>
</feature>
<evidence type="ECO:0000256" key="1">
    <source>
        <dbReference type="ARBA" id="ARBA00023110"/>
    </source>
</evidence>
<dbReference type="InterPro" id="IPR044666">
    <property type="entry name" value="Cyclophilin_A-like"/>
</dbReference>
<dbReference type="CDD" id="cd00317">
    <property type="entry name" value="cyclophilin"/>
    <property type="match status" value="1"/>
</dbReference>
<keyword evidence="2 3" id="KW-0413">Isomerase</keyword>
<dbReference type="GO" id="GO:0006457">
    <property type="term" value="P:protein folding"/>
    <property type="evidence" value="ECO:0007669"/>
    <property type="project" value="InterPro"/>
</dbReference>
<comment type="similarity">
    <text evidence="3">Belongs to the cyclophilin-type PPIase family.</text>
</comment>
<gene>
    <name evidence="6" type="ORF">MSP1401_LOCUS9573</name>
</gene>
<name>A0A7S0D7V1_MICPS</name>
<dbReference type="Gene3D" id="2.40.100.10">
    <property type="entry name" value="Cyclophilin-like"/>
    <property type="match status" value="1"/>
</dbReference>
<organism evidence="6">
    <name type="scientific">Micromonas pusilla</name>
    <name type="common">Picoplanktonic green alga</name>
    <name type="synonym">Chromulina pusilla</name>
    <dbReference type="NCBI Taxonomy" id="38833"/>
    <lineage>
        <taxon>Eukaryota</taxon>
        <taxon>Viridiplantae</taxon>
        <taxon>Chlorophyta</taxon>
        <taxon>Mamiellophyceae</taxon>
        <taxon>Mamiellales</taxon>
        <taxon>Mamiellaceae</taxon>
        <taxon>Micromonas</taxon>
    </lineage>
</organism>
<comment type="catalytic activity">
    <reaction evidence="3">
        <text>[protein]-peptidylproline (omega=180) = [protein]-peptidylproline (omega=0)</text>
        <dbReference type="Rhea" id="RHEA:16237"/>
        <dbReference type="Rhea" id="RHEA-COMP:10747"/>
        <dbReference type="Rhea" id="RHEA-COMP:10748"/>
        <dbReference type="ChEBI" id="CHEBI:83833"/>
        <dbReference type="ChEBI" id="CHEBI:83834"/>
        <dbReference type="EC" id="5.2.1.8"/>
    </reaction>
</comment>
<evidence type="ECO:0000256" key="4">
    <source>
        <dbReference type="SAM" id="MobiDB-lite"/>
    </source>
</evidence>
<comment type="function">
    <text evidence="3">PPIases accelerate the folding of proteins. It catalyzes the cis-trans isomerization of proline imidic peptide bonds in oligopeptides.</text>
</comment>
<dbReference type="InterPro" id="IPR002130">
    <property type="entry name" value="Cyclophilin-type_PPIase_dom"/>
</dbReference>
<proteinExistence type="inferred from homology"/>
<evidence type="ECO:0000259" key="5">
    <source>
        <dbReference type="PROSITE" id="PS50072"/>
    </source>
</evidence>
<sequence length="189" mass="20366">MPNPVATFETTEGTFVAEIFMDKLPITGSNFVDLCKTGFYDGVHFHRVIDGFMLQFGCPFAKDAKSRRAGTGGPDGGTVFEVLDGSGKKITRDAGGNIPDELIDKTSNEPGTLSMANTGQPNSGGSQFFVNTVHNDFLDHWRDDLSPSQHPVFGKVTSGMDVVMKIGKTRTDANDNPVTPVMMKSITIS</sequence>
<dbReference type="PANTHER" id="PTHR45625:SF4">
    <property type="entry name" value="PEPTIDYLPROLYL ISOMERASE DOMAIN AND WD REPEAT-CONTAINING PROTEIN 1"/>
    <property type="match status" value="1"/>
</dbReference>
<dbReference type="Pfam" id="PF00160">
    <property type="entry name" value="Pro_isomerase"/>
    <property type="match status" value="1"/>
</dbReference>
<reference evidence="6" key="1">
    <citation type="submission" date="2021-01" db="EMBL/GenBank/DDBJ databases">
        <authorList>
            <person name="Corre E."/>
            <person name="Pelletier E."/>
            <person name="Niang G."/>
            <person name="Scheremetjew M."/>
            <person name="Finn R."/>
            <person name="Kale V."/>
            <person name="Holt S."/>
            <person name="Cochrane G."/>
            <person name="Meng A."/>
            <person name="Brown T."/>
            <person name="Cohen L."/>
        </authorList>
    </citation>
    <scope>NUCLEOTIDE SEQUENCE</scope>
    <source>
        <strain evidence="6">CCAC1681</strain>
    </source>
</reference>
<evidence type="ECO:0000313" key="6">
    <source>
        <dbReference type="EMBL" id="CAD8446508.1"/>
    </source>
</evidence>
<dbReference type="PRINTS" id="PR00153">
    <property type="entry name" value="CSAPPISMRASE"/>
</dbReference>
<keyword evidence="1 3" id="KW-0697">Rotamase</keyword>
<evidence type="ECO:0000256" key="3">
    <source>
        <dbReference type="RuleBase" id="RU363019"/>
    </source>
</evidence>
<accession>A0A7S0D7V1</accession>
<dbReference type="SUPFAM" id="SSF50891">
    <property type="entry name" value="Cyclophilin-like"/>
    <property type="match status" value="1"/>
</dbReference>
<protein>
    <recommendedName>
        <fullName evidence="3">Peptidyl-prolyl cis-trans isomerase</fullName>
        <shortName evidence="3">PPIase</shortName>
        <ecNumber evidence="3">5.2.1.8</ecNumber>
    </recommendedName>
</protein>
<dbReference type="PROSITE" id="PS50072">
    <property type="entry name" value="CSA_PPIASE_2"/>
    <property type="match status" value="1"/>
</dbReference>
<dbReference type="PIRSF" id="PIRSF001467">
    <property type="entry name" value="Peptidylpro_ismrse"/>
    <property type="match status" value="1"/>
</dbReference>
<dbReference type="PANTHER" id="PTHR45625">
    <property type="entry name" value="PEPTIDYL-PROLYL CIS-TRANS ISOMERASE-RELATED"/>
    <property type="match status" value="1"/>
</dbReference>
<dbReference type="InterPro" id="IPR029000">
    <property type="entry name" value="Cyclophilin-like_dom_sf"/>
</dbReference>
<dbReference type="EMBL" id="HBEN01011535">
    <property type="protein sequence ID" value="CAD8446508.1"/>
    <property type="molecule type" value="Transcribed_RNA"/>
</dbReference>
<dbReference type="EC" id="5.2.1.8" evidence="3"/>
<feature type="region of interest" description="Disordered" evidence="4">
    <location>
        <begin position="107"/>
        <end position="126"/>
    </location>
</feature>
<feature type="compositionally biased region" description="Polar residues" evidence="4">
    <location>
        <begin position="108"/>
        <end position="126"/>
    </location>
</feature>
<dbReference type="AlphaFoldDB" id="A0A7S0D7V1"/>
<dbReference type="InterPro" id="IPR020892">
    <property type="entry name" value="Cyclophilin-type_PPIase_CS"/>
</dbReference>
<dbReference type="InterPro" id="IPR024936">
    <property type="entry name" value="Cyclophilin-type_PPIase"/>
</dbReference>
<dbReference type="PROSITE" id="PS00170">
    <property type="entry name" value="CSA_PPIASE_1"/>
    <property type="match status" value="1"/>
</dbReference>
<dbReference type="GO" id="GO:0003755">
    <property type="term" value="F:peptidyl-prolyl cis-trans isomerase activity"/>
    <property type="evidence" value="ECO:0007669"/>
    <property type="project" value="UniProtKB-UniRule"/>
</dbReference>
<evidence type="ECO:0000256" key="2">
    <source>
        <dbReference type="ARBA" id="ARBA00023235"/>
    </source>
</evidence>